<evidence type="ECO:0000256" key="4">
    <source>
        <dbReference type="SAM" id="MobiDB-lite"/>
    </source>
</evidence>
<evidence type="ECO:0000259" key="5">
    <source>
        <dbReference type="PROSITE" id="PS01124"/>
    </source>
</evidence>
<dbReference type="PRINTS" id="PR00032">
    <property type="entry name" value="HTHARAC"/>
</dbReference>
<dbReference type="GO" id="GO:0005829">
    <property type="term" value="C:cytosol"/>
    <property type="evidence" value="ECO:0007669"/>
    <property type="project" value="TreeGrafter"/>
</dbReference>
<feature type="domain" description="HTH araC/xylS-type" evidence="5">
    <location>
        <begin position="232"/>
        <end position="330"/>
    </location>
</feature>
<evidence type="ECO:0000256" key="3">
    <source>
        <dbReference type="ARBA" id="ARBA00023163"/>
    </source>
</evidence>
<keyword evidence="1" id="KW-0805">Transcription regulation</keyword>
<protein>
    <submittedName>
        <fullName evidence="6">Helix-turn-helix domain-containing protein</fullName>
    </submittedName>
</protein>
<evidence type="ECO:0000313" key="7">
    <source>
        <dbReference type="Proteomes" id="UP000250299"/>
    </source>
</evidence>
<gene>
    <name evidence="6" type="ORF">DKY63_31845</name>
</gene>
<dbReference type="Pfam" id="PF12625">
    <property type="entry name" value="Arabinose_bd"/>
    <property type="match status" value="1"/>
</dbReference>
<dbReference type="Pfam" id="PF12833">
    <property type="entry name" value="HTH_18"/>
    <property type="match status" value="1"/>
</dbReference>
<dbReference type="InterPro" id="IPR032687">
    <property type="entry name" value="AraC-type_N"/>
</dbReference>
<dbReference type="GO" id="GO:0003700">
    <property type="term" value="F:DNA-binding transcription factor activity"/>
    <property type="evidence" value="ECO:0007669"/>
    <property type="project" value="InterPro"/>
</dbReference>
<keyword evidence="2" id="KW-0238">DNA-binding</keyword>
<reference evidence="6 7" key="1">
    <citation type="submission" date="2018-05" db="EMBL/GenBank/DDBJ databases">
        <title>Whole genome sequence of Pseudomonas putida JBC17.</title>
        <authorList>
            <person name="Lee Y.H."/>
            <person name="David K."/>
        </authorList>
    </citation>
    <scope>NUCLEOTIDE SEQUENCE [LARGE SCALE GENOMIC DNA]</scope>
    <source>
        <strain evidence="6 7">JBC17</strain>
    </source>
</reference>
<dbReference type="RefSeq" id="WP_110967772.1">
    <property type="nucleotide sequence ID" value="NZ_CP029693.1"/>
</dbReference>
<dbReference type="AlphaFoldDB" id="A0A2Z4RWS1"/>
<dbReference type="Gene3D" id="1.10.10.60">
    <property type="entry name" value="Homeodomain-like"/>
    <property type="match status" value="1"/>
</dbReference>
<dbReference type="EMBL" id="CP029693">
    <property type="protein sequence ID" value="AWY44254.1"/>
    <property type="molecule type" value="Genomic_DNA"/>
</dbReference>
<evidence type="ECO:0000313" key="6">
    <source>
        <dbReference type="EMBL" id="AWY44254.1"/>
    </source>
</evidence>
<feature type="region of interest" description="Disordered" evidence="4">
    <location>
        <begin position="328"/>
        <end position="347"/>
    </location>
</feature>
<organism evidence="6 7">
    <name type="scientific">Pseudomonas putida</name>
    <name type="common">Arthrobacter siderocapsulatus</name>
    <dbReference type="NCBI Taxonomy" id="303"/>
    <lineage>
        <taxon>Bacteria</taxon>
        <taxon>Pseudomonadati</taxon>
        <taxon>Pseudomonadota</taxon>
        <taxon>Gammaproteobacteria</taxon>
        <taxon>Pseudomonadales</taxon>
        <taxon>Pseudomonadaceae</taxon>
        <taxon>Pseudomonas</taxon>
    </lineage>
</organism>
<dbReference type="PANTHER" id="PTHR47894:SF4">
    <property type="entry name" value="HTH-TYPE TRANSCRIPTIONAL REGULATOR GADX"/>
    <property type="match status" value="1"/>
</dbReference>
<dbReference type="OrthoDB" id="6506763at2"/>
<dbReference type="GO" id="GO:0000976">
    <property type="term" value="F:transcription cis-regulatory region binding"/>
    <property type="evidence" value="ECO:0007669"/>
    <property type="project" value="TreeGrafter"/>
</dbReference>
<dbReference type="Proteomes" id="UP000250299">
    <property type="component" value="Chromosome"/>
</dbReference>
<dbReference type="SMART" id="SM00342">
    <property type="entry name" value="HTH_ARAC"/>
    <property type="match status" value="1"/>
</dbReference>
<name>A0A2Z4RWS1_PSEPU</name>
<dbReference type="InterPro" id="IPR009057">
    <property type="entry name" value="Homeodomain-like_sf"/>
</dbReference>
<dbReference type="SUPFAM" id="SSF46689">
    <property type="entry name" value="Homeodomain-like"/>
    <property type="match status" value="1"/>
</dbReference>
<evidence type="ECO:0000256" key="2">
    <source>
        <dbReference type="ARBA" id="ARBA00023125"/>
    </source>
</evidence>
<evidence type="ECO:0000256" key="1">
    <source>
        <dbReference type="ARBA" id="ARBA00023015"/>
    </source>
</evidence>
<keyword evidence="3" id="KW-0804">Transcription</keyword>
<dbReference type="PANTHER" id="PTHR47894">
    <property type="entry name" value="HTH-TYPE TRANSCRIPTIONAL REGULATOR GADX"/>
    <property type="match status" value="1"/>
</dbReference>
<accession>A0A2Z4RWS1</accession>
<proteinExistence type="predicted"/>
<dbReference type="InterPro" id="IPR020449">
    <property type="entry name" value="Tscrpt_reg_AraC-type_HTH"/>
</dbReference>
<sequence>MIDFVRAAGLANFAEFASKQGLNPEKMLKRAGLPLDLEQFPDSLIAYSKMLDLLVLCEMESGNRLFALQYGLAQGVNVFGPLLYLFRNARDVREALTGLTAYYHIHSGAAKIVLDESGKHAILSYSISDTTLPGYRQGSELALGVGLQLMRTLLGKRWQPQALLIRHTPVAEPAQFRRLIGMTPSFNTTYNGLMFDASALDTPLESADPALHRLIRQHLDHLAQMSDEELPTLIRQLIRNFMPEGRANIEYLATFMRMSTRTLQRQLELEGFTFQDLLSEVRRDMACHYLQDSTIRISQLADLLGYSDQSAFTRAFQRWHGMSPREWRKQQVGKTGHAQRRYPISSA</sequence>
<dbReference type="PROSITE" id="PS01124">
    <property type="entry name" value="HTH_ARAC_FAMILY_2"/>
    <property type="match status" value="1"/>
</dbReference>
<dbReference type="InterPro" id="IPR018060">
    <property type="entry name" value="HTH_AraC"/>
</dbReference>